<proteinExistence type="predicted"/>
<reference evidence="1 2" key="1">
    <citation type="submission" date="2010-02" db="EMBL/GenBank/DDBJ databases">
        <authorList>
            <person name="Weinstock G."/>
            <person name="Sodergren E."/>
            <person name="Clifton S."/>
            <person name="Fulton L."/>
            <person name="Fulton B."/>
            <person name="Courtney L."/>
            <person name="Fronick C."/>
            <person name="Harrison M."/>
            <person name="Strong C."/>
            <person name="Farmer C."/>
            <person name="Delahaunty K."/>
            <person name="Markovic C."/>
            <person name="Hall O."/>
            <person name="Minx P."/>
            <person name="Tomlinson C."/>
            <person name="Mitreva M."/>
            <person name="Nelson J."/>
            <person name="Hou S."/>
            <person name="Wollam A."/>
            <person name="Pepin K.H."/>
            <person name="Johnson M."/>
            <person name="Bhonagiri V."/>
            <person name="Zhang X."/>
            <person name="Suruliraj S."/>
            <person name="Warren W."/>
            <person name="Chinwalla A."/>
            <person name="Mardis E.R."/>
            <person name="Wilson R.K."/>
        </authorList>
    </citation>
    <scope>NUCLEOTIDE SEQUENCE [LARGE SCALE GENOMIC DNA]</scope>
    <source>
        <strain evidence="1 2">ATCC 29220</strain>
    </source>
</reference>
<evidence type="ECO:0000313" key="1">
    <source>
        <dbReference type="EMBL" id="EFE09283.1"/>
    </source>
</evidence>
<gene>
    <name evidence="1" type="ORF">CIT292_07566</name>
</gene>
<dbReference type="AlphaFoldDB" id="D4BAS2"/>
<dbReference type="Proteomes" id="UP000003880">
    <property type="component" value="Unassembled WGS sequence"/>
</dbReference>
<evidence type="ECO:0000313" key="2">
    <source>
        <dbReference type="Proteomes" id="UP000003880"/>
    </source>
</evidence>
<comment type="caution">
    <text evidence="1">The sequence shown here is derived from an EMBL/GenBank/DDBJ whole genome shotgun (WGS) entry which is preliminary data.</text>
</comment>
<accession>D4BAS2</accession>
<name>D4BAS2_9ENTR</name>
<dbReference type="HOGENOM" id="CLU_3059973_0_0_6"/>
<sequence length="53" mass="6095">MNRPGESTTLPACEFTNSLHFPALPDTANRHNSCLLLHYKNHVKQWIYGDVKQ</sequence>
<organism evidence="1 2">
    <name type="scientific">Citrobacter youngae ATCC 29220</name>
    <dbReference type="NCBI Taxonomy" id="500640"/>
    <lineage>
        <taxon>Bacteria</taxon>
        <taxon>Pseudomonadati</taxon>
        <taxon>Pseudomonadota</taxon>
        <taxon>Gammaproteobacteria</taxon>
        <taxon>Enterobacterales</taxon>
        <taxon>Enterobacteriaceae</taxon>
        <taxon>Citrobacter</taxon>
        <taxon>Citrobacter freundii complex</taxon>
    </lineage>
</organism>
<protein>
    <submittedName>
        <fullName evidence="1">Uncharacterized protein</fullName>
    </submittedName>
</protein>
<dbReference type="EMBL" id="ABWL02000006">
    <property type="protein sequence ID" value="EFE09283.1"/>
    <property type="molecule type" value="Genomic_DNA"/>
</dbReference>